<evidence type="ECO:0000256" key="1">
    <source>
        <dbReference type="SAM" id="MobiDB-lite"/>
    </source>
</evidence>
<proteinExistence type="predicted"/>
<dbReference type="Pfam" id="PF00132">
    <property type="entry name" value="Hexapep"/>
    <property type="match status" value="1"/>
</dbReference>
<protein>
    <submittedName>
        <fullName evidence="2">Gamma carbonic anhydrase family protein</fullName>
    </submittedName>
</protein>
<dbReference type="SUPFAM" id="SSF51161">
    <property type="entry name" value="Trimeric LpxA-like enzymes"/>
    <property type="match status" value="1"/>
</dbReference>
<dbReference type="PANTHER" id="PTHR13061">
    <property type="entry name" value="DYNACTIN SUBUNIT P25"/>
    <property type="match status" value="1"/>
</dbReference>
<reference evidence="2" key="1">
    <citation type="submission" date="2022-08" db="EMBL/GenBank/DDBJ databases">
        <title>Nisaea acidiphila sp. nov., isolated from a marine algal debris and emended description of the genus Nisaea Urios et al. 2008.</title>
        <authorList>
            <person name="Kwon K."/>
        </authorList>
    </citation>
    <scope>NUCLEOTIDE SEQUENCE</scope>
    <source>
        <strain evidence="2">MEBiC11861</strain>
    </source>
</reference>
<feature type="region of interest" description="Disordered" evidence="1">
    <location>
        <begin position="192"/>
        <end position="211"/>
    </location>
</feature>
<gene>
    <name evidence="2" type="ORF">NUH88_19800</name>
</gene>
<evidence type="ECO:0000313" key="3">
    <source>
        <dbReference type="Proteomes" id="UP001060336"/>
    </source>
</evidence>
<name>A0A9J7AQW7_9PROT</name>
<organism evidence="2 3">
    <name type="scientific">Nisaea acidiphila</name>
    <dbReference type="NCBI Taxonomy" id="1862145"/>
    <lineage>
        <taxon>Bacteria</taxon>
        <taxon>Pseudomonadati</taxon>
        <taxon>Pseudomonadota</taxon>
        <taxon>Alphaproteobacteria</taxon>
        <taxon>Rhodospirillales</taxon>
        <taxon>Thalassobaculaceae</taxon>
        <taxon>Nisaea</taxon>
    </lineage>
</organism>
<evidence type="ECO:0000313" key="2">
    <source>
        <dbReference type="EMBL" id="UUX49631.1"/>
    </source>
</evidence>
<keyword evidence="3" id="KW-1185">Reference proteome</keyword>
<dbReference type="InterPro" id="IPR011004">
    <property type="entry name" value="Trimer_LpxA-like_sf"/>
</dbReference>
<dbReference type="RefSeq" id="WP_257768401.1">
    <property type="nucleotide sequence ID" value="NZ_CP102480.1"/>
</dbReference>
<accession>A0A9J7AQW7</accession>
<dbReference type="InterPro" id="IPR050484">
    <property type="entry name" value="Transf_Hexapept/Carb_Anhydrase"/>
</dbReference>
<dbReference type="Gene3D" id="2.160.10.10">
    <property type="entry name" value="Hexapeptide repeat proteins"/>
    <property type="match status" value="1"/>
</dbReference>
<dbReference type="AlphaFoldDB" id="A0A9J7AQW7"/>
<feature type="compositionally biased region" description="Basic residues" evidence="1">
    <location>
        <begin position="202"/>
        <end position="211"/>
    </location>
</feature>
<dbReference type="EMBL" id="CP102480">
    <property type="protein sequence ID" value="UUX49631.1"/>
    <property type="molecule type" value="Genomic_DNA"/>
</dbReference>
<dbReference type="KEGG" id="naci:NUH88_19800"/>
<dbReference type="PANTHER" id="PTHR13061:SF29">
    <property type="entry name" value="GAMMA CARBONIC ANHYDRASE-LIKE 1, MITOCHONDRIAL-RELATED"/>
    <property type="match status" value="1"/>
</dbReference>
<sequence length="211" mass="22380">MILDNGELSPKIDATARIAPNAVVSGDVTIGPRVSVGFGAVIVAESGPVKIGGNTVIMENTVLRGVRSSPLTIADNVLVGPRAYLSGCRIGPEVFLATGASVFNGAEISKRCEVRINGTVHIRTRLPAGSTVPIGWVAVGDPAKILPPDRHDEIWDVQKDLDFPGFVFGVGRPENGQSIMPEVMPRYAASLRRRHAADTGKGKRRNGPIKE</sequence>
<dbReference type="InterPro" id="IPR001451">
    <property type="entry name" value="Hexapep"/>
</dbReference>
<dbReference type="Proteomes" id="UP001060336">
    <property type="component" value="Chromosome"/>
</dbReference>